<feature type="region of interest" description="Disordered" evidence="1">
    <location>
        <begin position="33"/>
        <end position="78"/>
    </location>
</feature>
<proteinExistence type="predicted"/>
<sequence>MASFRFRPARDPEGAGGVGGCGCKCARKLAPRPERLGARASGAPGELAETGDTGIPGEPADTGDTGPPGVLGTDEGSVDINVSSRGVFGYA</sequence>
<evidence type="ECO:0000313" key="2">
    <source>
        <dbReference type="EMBL" id="MDY5154039.1"/>
    </source>
</evidence>
<dbReference type="EMBL" id="JAWNFU010000005">
    <property type="protein sequence ID" value="MDY5154039.1"/>
    <property type="molecule type" value="Genomic_DNA"/>
</dbReference>
<name>A0AAW9HVC5_9ACTO</name>
<dbReference type="RefSeq" id="WP_256332477.1">
    <property type="nucleotide sequence ID" value="NZ_FNAU01000001.1"/>
</dbReference>
<dbReference type="AlphaFoldDB" id="A0AAW9HVC5"/>
<comment type="caution">
    <text evidence="2">The sequence shown here is derived from an EMBL/GenBank/DDBJ whole genome shotgun (WGS) entry which is preliminary data.</text>
</comment>
<accession>A0AAW9HVC5</accession>
<evidence type="ECO:0008006" key="4">
    <source>
        <dbReference type="Google" id="ProtNLM"/>
    </source>
</evidence>
<reference evidence="2" key="1">
    <citation type="submission" date="2023-10" db="EMBL/GenBank/DDBJ databases">
        <title>Whole Genome based description of the genera Actinobaculum and Actinotignum reveals a complex phylogenetic relationship within the species included in the genus Actinotignum.</title>
        <authorList>
            <person name="Jensen C.S."/>
            <person name="Dargis R."/>
            <person name="Kemp M."/>
            <person name="Christensen J.J."/>
        </authorList>
    </citation>
    <scope>NUCLEOTIDE SEQUENCE</scope>
    <source>
        <strain evidence="2">Actinobaculum_suis_CCUG19206T</strain>
    </source>
</reference>
<evidence type="ECO:0000256" key="1">
    <source>
        <dbReference type="SAM" id="MobiDB-lite"/>
    </source>
</evidence>
<gene>
    <name evidence="2" type="ORF">R6G71_08310</name>
</gene>
<protein>
    <recommendedName>
        <fullName evidence="4">Collagen triple helix repeat-containing protein</fullName>
    </recommendedName>
</protein>
<feature type="region of interest" description="Disordered" evidence="1">
    <location>
        <begin position="1"/>
        <end position="21"/>
    </location>
</feature>
<dbReference type="Proteomes" id="UP001273799">
    <property type="component" value="Unassembled WGS sequence"/>
</dbReference>
<organism evidence="2 3">
    <name type="scientific">Actinobaculum suis</name>
    <dbReference type="NCBI Taxonomy" id="1657"/>
    <lineage>
        <taxon>Bacteria</taxon>
        <taxon>Bacillati</taxon>
        <taxon>Actinomycetota</taxon>
        <taxon>Actinomycetes</taxon>
        <taxon>Actinomycetales</taxon>
        <taxon>Actinomycetaceae</taxon>
        <taxon>Actinobaculum</taxon>
    </lineage>
</organism>
<evidence type="ECO:0000313" key="3">
    <source>
        <dbReference type="Proteomes" id="UP001273799"/>
    </source>
</evidence>